<comment type="caution">
    <text evidence="1">The sequence shown here is derived from an EMBL/GenBank/DDBJ whole genome shotgun (WGS) entry which is preliminary data.</text>
</comment>
<name>A0ACC5X5U2_PANGG</name>
<gene>
    <name evidence="1" type="ORF">PGIGA_G00064410</name>
</gene>
<proteinExistence type="predicted"/>
<organism evidence="1 2">
    <name type="scientific">Pangasianodon gigas</name>
    <name type="common">Mekong giant catfish</name>
    <name type="synonym">Pangasius gigas</name>
    <dbReference type="NCBI Taxonomy" id="30993"/>
    <lineage>
        <taxon>Eukaryota</taxon>
        <taxon>Metazoa</taxon>
        <taxon>Chordata</taxon>
        <taxon>Craniata</taxon>
        <taxon>Vertebrata</taxon>
        <taxon>Euteleostomi</taxon>
        <taxon>Actinopterygii</taxon>
        <taxon>Neopterygii</taxon>
        <taxon>Teleostei</taxon>
        <taxon>Ostariophysi</taxon>
        <taxon>Siluriformes</taxon>
        <taxon>Pangasiidae</taxon>
        <taxon>Pangasianodon</taxon>
    </lineage>
</organism>
<evidence type="ECO:0000313" key="2">
    <source>
        <dbReference type="Proteomes" id="UP000829447"/>
    </source>
</evidence>
<evidence type="ECO:0000313" key="1">
    <source>
        <dbReference type="EMBL" id="MCI4386622.1"/>
    </source>
</evidence>
<sequence>MAASKSAISASTSISKAEYLKRYLSNDEDGKKSKDKKVKKKRPKLAGRGMKIVDDDIDWRELAVNREEKENKDEDEEEEAPVIAEIIDERPDEVKQLEVFRTSNKWKVLGDTNDEYQEVPHSVTSSDVKGSRRTRHDSPDSSPVRRGRHDSPDLSPKRKSRHDSPDLSPKRKSRHDSPDSSPVRRGRHDSPDLSPKRKSRHDSPDLSPKRKSRHDSPDLSPKRKSRHDSPDLSPKRKSRHDSPDLSPKRKSRHDSPDLSPPRHRADTKHRRHDSSSPSPPRKTQKHHHKDSPQREKSKSSSAGRVPDLDLSPPRRRPNTRRDSDSDLSPPRKRVQGGRGSDSDLSPPRKRPQDKRGSDSDLSPPRRARAPAAQTGPQMLSGGAAGLVSSETLRKEQEEMRRREKHNRPLEEESRHAETVFRDKTGKKRDLETERAEQSRKAGEKAEKDEKYAQWGKGLVQSQMQQQNVADALREAQKPLARHIDDEDLDKMLREQEREGDPMAALLRKKKEKNAKTKGVKERPRYKGPPPPPNRFNIMPGYRWDGVDRSNGFEQKRFTRIADKKAVQEEAYKWSVEDM</sequence>
<reference evidence="1 2" key="1">
    <citation type="journal article" date="2022" name="bioRxiv">
        <title>An ancient truncated duplication of the anti-Mullerian hormone receptor type 2 gene is a potential conserved master sex determinant in the Pangasiidae catfish family.</title>
        <authorList>
            <person name="Wen M."/>
            <person name="Pan Q."/>
            <person name="Jouanno E."/>
            <person name="Montfort J."/>
            <person name="Zahm M."/>
            <person name="Cabau C."/>
            <person name="Klopp C."/>
            <person name="Iampietro C."/>
            <person name="Roques C."/>
            <person name="Bouchez O."/>
            <person name="Castinel A."/>
            <person name="Donnadieu C."/>
            <person name="Parrinello H."/>
            <person name="Poncet C."/>
            <person name="Belmonte E."/>
            <person name="Gautier V."/>
            <person name="Avarre J.-C."/>
            <person name="Dugue R."/>
            <person name="Gustiano R."/>
            <person name="Ha T.T.T."/>
            <person name="Campet M."/>
            <person name="Sriphairoj K."/>
            <person name="Ribolli J."/>
            <person name="de Almeida F.L."/>
            <person name="Desvignes T."/>
            <person name="Postlethwait J.H."/>
            <person name="Bucao C.F."/>
            <person name="Robinson-Rechavi M."/>
            <person name="Bobe J."/>
            <person name="Herpin A."/>
            <person name="Guiguen Y."/>
        </authorList>
    </citation>
    <scope>NUCLEOTIDE SEQUENCE [LARGE SCALE GENOMIC DNA]</scope>
    <source>
        <strain evidence="1">YG-Dec2019</strain>
    </source>
</reference>
<keyword evidence="2" id="KW-1185">Reference proteome</keyword>
<protein>
    <submittedName>
        <fullName evidence="1">Uncharacterized protein</fullName>
    </submittedName>
</protein>
<dbReference type="EMBL" id="CM040468">
    <property type="protein sequence ID" value="MCI4386622.1"/>
    <property type="molecule type" value="Genomic_DNA"/>
</dbReference>
<dbReference type="Proteomes" id="UP000829447">
    <property type="component" value="Linkage Group LG15"/>
</dbReference>
<accession>A0ACC5X5U2</accession>